<evidence type="ECO:0000313" key="4">
    <source>
        <dbReference type="Proteomes" id="UP001218218"/>
    </source>
</evidence>
<dbReference type="Proteomes" id="UP001218218">
    <property type="component" value="Unassembled WGS sequence"/>
</dbReference>
<protein>
    <submittedName>
        <fullName evidence="3">Uncharacterized protein</fullName>
    </submittedName>
</protein>
<feature type="region of interest" description="Disordered" evidence="1">
    <location>
        <begin position="236"/>
        <end position="286"/>
    </location>
</feature>
<organism evidence="3 4">
    <name type="scientific">Mycena albidolilacea</name>
    <dbReference type="NCBI Taxonomy" id="1033008"/>
    <lineage>
        <taxon>Eukaryota</taxon>
        <taxon>Fungi</taxon>
        <taxon>Dikarya</taxon>
        <taxon>Basidiomycota</taxon>
        <taxon>Agaricomycotina</taxon>
        <taxon>Agaricomycetes</taxon>
        <taxon>Agaricomycetidae</taxon>
        <taxon>Agaricales</taxon>
        <taxon>Marasmiineae</taxon>
        <taxon>Mycenaceae</taxon>
        <taxon>Mycena</taxon>
    </lineage>
</organism>
<keyword evidence="4" id="KW-1185">Reference proteome</keyword>
<dbReference type="EMBL" id="JARIHO010000048">
    <property type="protein sequence ID" value="KAJ7322885.1"/>
    <property type="molecule type" value="Genomic_DNA"/>
</dbReference>
<sequence>MEAMCKHILASKFFSPPVISMTNQPNAKVTFSFKGDRVALYGAAGPHGGNYTAQLDDGVTLNMTEKIPPSLLLSETPSPELIFFAAGLDAGEHNVTFISTSPEVFTVDYAVVDRDENPNLSATSSSSTVSPGTSSTVLPNTTGAPPSSAYSAPRQSSGLSEARPIGLIAGVAILVALLLIALGYIACLRRRRNRREEETPHSFNNFPPPHPTGVIPAPIEHTQTSQQPLLLVPQSQRTSWDAGSFDSAPPPYRSHPSTNYQTHSNQPTTTILSAPAPAEKLGRPLL</sequence>
<keyword evidence="2" id="KW-1133">Transmembrane helix</keyword>
<feature type="compositionally biased region" description="Polar residues" evidence="1">
    <location>
        <begin position="137"/>
        <end position="156"/>
    </location>
</feature>
<evidence type="ECO:0000313" key="3">
    <source>
        <dbReference type="EMBL" id="KAJ7322885.1"/>
    </source>
</evidence>
<evidence type="ECO:0000256" key="2">
    <source>
        <dbReference type="SAM" id="Phobius"/>
    </source>
</evidence>
<dbReference type="Gene3D" id="2.60.120.260">
    <property type="entry name" value="Galactose-binding domain-like"/>
    <property type="match status" value="1"/>
</dbReference>
<feature type="region of interest" description="Disordered" evidence="1">
    <location>
        <begin position="118"/>
        <end position="156"/>
    </location>
</feature>
<feature type="compositionally biased region" description="Polar residues" evidence="1">
    <location>
        <begin position="255"/>
        <end position="272"/>
    </location>
</feature>
<dbReference type="AlphaFoldDB" id="A0AAD7EHY4"/>
<reference evidence="3" key="1">
    <citation type="submission" date="2023-03" db="EMBL/GenBank/DDBJ databases">
        <title>Massive genome expansion in bonnet fungi (Mycena s.s.) driven by repeated elements and novel gene families across ecological guilds.</title>
        <authorList>
            <consortium name="Lawrence Berkeley National Laboratory"/>
            <person name="Harder C.B."/>
            <person name="Miyauchi S."/>
            <person name="Viragh M."/>
            <person name="Kuo A."/>
            <person name="Thoen E."/>
            <person name="Andreopoulos B."/>
            <person name="Lu D."/>
            <person name="Skrede I."/>
            <person name="Drula E."/>
            <person name="Henrissat B."/>
            <person name="Morin E."/>
            <person name="Kohler A."/>
            <person name="Barry K."/>
            <person name="LaButti K."/>
            <person name="Morin E."/>
            <person name="Salamov A."/>
            <person name="Lipzen A."/>
            <person name="Mereny Z."/>
            <person name="Hegedus B."/>
            <person name="Baldrian P."/>
            <person name="Stursova M."/>
            <person name="Weitz H."/>
            <person name="Taylor A."/>
            <person name="Grigoriev I.V."/>
            <person name="Nagy L.G."/>
            <person name="Martin F."/>
            <person name="Kauserud H."/>
        </authorList>
    </citation>
    <scope>NUCLEOTIDE SEQUENCE</scope>
    <source>
        <strain evidence="3">CBHHK002</strain>
    </source>
</reference>
<accession>A0AAD7EHY4</accession>
<evidence type="ECO:0000256" key="1">
    <source>
        <dbReference type="SAM" id="MobiDB-lite"/>
    </source>
</evidence>
<proteinExistence type="predicted"/>
<feature type="compositionally biased region" description="Low complexity" evidence="1">
    <location>
        <begin position="121"/>
        <end position="136"/>
    </location>
</feature>
<name>A0AAD7EHY4_9AGAR</name>
<comment type="caution">
    <text evidence="3">The sequence shown here is derived from an EMBL/GenBank/DDBJ whole genome shotgun (WGS) entry which is preliminary data.</text>
</comment>
<keyword evidence="2" id="KW-0472">Membrane</keyword>
<feature type="transmembrane region" description="Helical" evidence="2">
    <location>
        <begin position="165"/>
        <end position="187"/>
    </location>
</feature>
<keyword evidence="2" id="KW-0812">Transmembrane</keyword>
<gene>
    <name evidence="3" type="ORF">DFH08DRAFT_352819</name>
</gene>